<dbReference type="eggNOG" id="KOG0231">
    <property type="taxonomic scope" value="Eukaryota"/>
</dbReference>
<dbReference type="EMBL" id="GG662504">
    <property type="protein sequence ID" value="EAS03129.1"/>
    <property type="molecule type" value="Genomic_DNA"/>
</dbReference>
<dbReference type="Gene3D" id="2.20.110.10">
    <property type="entry name" value="Histone H3 K4-specific methyltransferase SET7/9 N-terminal domain"/>
    <property type="match status" value="2"/>
</dbReference>
<dbReference type="AlphaFoldDB" id="I7MHN2"/>
<sequence length="348" mass="40280">MQFESQYIDTFNPNSDASGKNYNSYKYGLLEDKKSSFLWRNSQSLNLQQSDINPMQAYNTADRDSNYTIQQRLKLENEMLLNEFAKTYIFLQGKNIDFISPCQENLRTNVQYIVENDCKYIGEVNEYKQRHGKGIIIKKDKSYYFGDFQNDQKNGLGIQVHSNQERYEGEYVNDTQIGKGKLFYINGDQYIGQIENGMKHGQGKAIFYDLCATFIGKFRCDKREGQGLLISFNGKVIQEGIYKDDQLVSSCSNIPTFKSLKSQNSKQNTKSRVTFEGIDVEADLKQQMPIDKIETNVQLYNNENKITSELSDLTNQQNFKMSIENNEIQNSSCYCSLLPQSIRDFLRI</sequence>
<dbReference type="SUPFAM" id="SSF82185">
    <property type="entry name" value="Histone H3 K4-specific methyltransferase SET7/9 N-terminal domain"/>
    <property type="match status" value="1"/>
</dbReference>
<evidence type="ECO:0000256" key="1">
    <source>
        <dbReference type="ARBA" id="ARBA00022737"/>
    </source>
</evidence>
<dbReference type="Proteomes" id="UP000009168">
    <property type="component" value="Unassembled WGS sequence"/>
</dbReference>
<dbReference type="KEGG" id="tet:TTHERM_00446100"/>
<accession>I7MHN2</accession>
<gene>
    <name evidence="2" type="ORF">TTHERM_00446100</name>
</gene>
<dbReference type="STRING" id="312017.I7MHN2"/>
<dbReference type="Pfam" id="PF02493">
    <property type="entry name" value="MORN"/>
    <property type="match status" value="4"/>
</dbReference>
<dbReference type="RefSeq" id="XP_001023374.1">
    <property type="nucleotide sequence ID" value="XM_001023374.2"/>
</dbReference>
<dbReference type="PANTHER" id="PTHR43215">
    <property type="entry name" value="RADIAL SPOKE HEAD 1 HOMOLOG"/>
    <property type="match status" value="1"/>
</dbReference>
<reference evidence="3" key="1">
    <citation type="journal article" date="2006" name="PLoS Biol.">
        <title>Macronuclear genome sequence of the ciliate Tetrahymena thermophila, a model eukaryote.</title>
        <authorList>
            <person name="Eisen J.A."/>
            <person name="Coyne R.S."/>
            <person name="Wu M."/>
            <person name="Wu D."/>
            <person name="Thiagarajan M."/>
            <person name="Wortman J.R."/>
            <person name="Badger J.H."/>
            <person name="Ren Q."/>
            <person name="Amedeo P."/>
            <person name="Jones K.M."/>
            <person name="Tallon L.J."/>
            <person name="Delcher A.L."/>
            <person name="Salzberg S.L."/>
            <person name="Silva J.C."/>
            <person name="Haas B.J."/>
            <person name="Majoros W.H."/>
            <person name="Farzad M."/>
            <person name="Carlton J.M."/>
            <person name="Smith R.K. Jr."/>
            <person name="Garg J."/>
            <person name="Pearlman R.E."/>
            <person name="Karrer K.M."/>
            <person name="Sun L."/>
            <person name="Manning G."/>
            <person name="Elde N.C."/>
            <person name="Turkewitz A.P."/>
            <person name="Asai D.J."/>
            <person name="Wilkes D.E."/>
            <person name="Wang Y."/>
            <person name="Cai H."/>
            <person name="Collins K."/>
            <person name="Stewart B.A."/>
            <person name="Lee S.R."/>
            <person name="Wilamowska K."/>
            <person name="Weinberg Z."/>
            <person name="Ruzzo W.L."/>
            <person name="Wloga D."/>
            <person name="Gaertig J."/>
            <person name="Frankel J."/>
            <person name="Tsao C.-C."/>
            <person name="Gorovsky M.A."/>
            <person name="Keeling P.J."/>
            <person name="Waller R.F."/>
            <person name="Patron N.J."/>
            <person name="Cherry J.M."/>
            <person name="Stover N.A."/>
            <person name="Krieger C.J."/>
            <person name="del Toro C."/>
            <person name="Ryder H.F."/>
            <person name="Williamson S.C."/>
            <person name="Barbeau R.A."/>
            <person name="Hamilton E.P."/>
            <person name="Orias E."/>
        </authorList>
    </citation>
    <scope>NUCLEOTIDE SEQUENCE [LARGE SCALE GENOMIC DNA]</scope>
    <source>
        <strain evidence="3">SB210</strain>
    </source>
</reference>
<protein>
    <submittedName>
        <fullName evidence="2">MORN motif protein</fullName>
    </submittedName>
</protein>
<organism evidence="2 3">
    <name type="scientific">Tetrahymena thermophila (strain SB210)</name>
    <dbReference type="NCBI Taxonomy" id="312017"/>
    <lineage>
        <taxon>Eukaryota</taxon>
        <taxon>Sar</taxon>
        <taxon>Alveolata</taxon>
        <taxon>Ciliophora</taxon>
        <taxon>Intramacronucleata</taxon>
        <taxon>Oligohymenophorea</taxon>
        <taxon>Hymenostomatida</taxon>
        <taxon>Tetrahymenina</taxon>
        <taxon>Tetrahymenidae</taxon>
        <taxon>Tetrahymena</taxon>
    </lineage>
</organism>
<dbReference type="GeneID" id="7843795"/>
<keyword evidence="1" id="KW-0677">Repeat</keyword>
<name>I7MHN2_TETTS</name>
<evidence type="ECO:0000313" key="2">
    <source>
        <dbReference type="EMBL" id="EAS03129.1"/>
    </source>
</evidence>
<dbReference type="InParanoid" id="I7MHN2"/>
<dbReference type="SMART" id="SM00698">
    <property type="entry name" value="MORN"/>
    <property type="match status" value="5"/>
</dbReference>
<dbReference type="HOGENOM" id="CLU_798074_0_0_1"/>
<dbReference type="InterPro" id="IPR003409">
    <property type="entry name" value="MORN"/>
</dbReference>
<proteinExistence type="predicted"/>
<dbReference type="OrthoDB" id="270720at2759"/>
<keyword evidence="3" id="KW-1185">Reference proteome</keyword>
<evidence type="ECO:0000313" key="3">
    <source>
        <dbReference type="Proteomes" id="UP000009168"/>
    </source>
</evidence>
<dbReference type="PANTHER" id="PTHR43215:SF14">
    <property type="entry name" value="RADIAL SPOKE HEAD 1 HOMOLOG"/>
    <property type="match status" value="1"/>
</dbReference>